<dbReference type="GO" id="GO:0004725">
    <property type="term" value="F:protein tyrosine phosphatase activity"/>
    <property type="evidence" value="ECO:0007669"/>
    <property type="project" value="UniProtKB-EC"/>
</dbReference>
<feature type="non-terminal residue" evidence="15">
    <location>
        <position position="1"/>
    </location>
</feature>
<dbReference type="PROSITE" id="PS50055">
    <property type="entry name" value="TYR_PHOSPHATASE_PTP"/>
    <property type="match status" value="1"/>
</dbReference>
<dbReference type="SMART" id="SM00194">
    <property type="entry name" value="PTPc"/>
    <property type="match status" value="1"/>
</dbReference>
<dbReference type="EMBL" id="CAXKWB010000726">
    <property type="protein sequence ID" value="CAL4062105.1"/>
    <property type="molecule type" value="Genomic_DNA"/>
</dbReference>
<comment type="catalytic activity">
    <reaction evidence="10">
        <text>O-phospho-L-tyrosyl-[protein] + H2O = L-tyrosyl-[protein] + phosphate</text>
        <dbReference type="Rhea" id="RHEA:10684"/>
        <dbReference type="Rhea" id="RHEA-COMP:10136"/>
        <dbReference type="Rhea" id="RHEA-COMP:20101"/>
        <dbReference type="ChEBI" id="CHEBI:15377"/>
        <dbReference type="ChEBI" id="CHEBI:43474"/>
        <dbReference type="ChEBI" id="CHEBI:46858"/>
        <dbReference type="ChEBI" id="CHEBI:61978"/>
        <dbReference type="EC" id="3.1.3.48"/>
    </reaction>
</comment>
<proteinExistence type="predicted"/>
<keyword evidence="7 11" id="KW-1133">Transmembrane helix</keyword>
<dbReference type="GO" id="GO:0048666">
    <property type="term" value="P:neuron development"/>
    <property type="evidence" value="ECO:0007669"/>
    <property type="project" value="UniProtKB-ARBA"/>
</dbReference>
<dbReference type="SMART" id="SM00060">
    <property type="entry name" value="FN3"/>
    <property type="match status" value="6"/>
</dbReference>
<feature type="domain" description="Fibronectin type-III" evidence="14">
    <location>
        <begin position="485"/>
        <end position="575"/>
    </location>
</feature>
<dbReference type="PROSITE" id="PS50853">
    <property type="entry name" value="FN3"/>
    <property type="match status" value="4"/>
</dbReference>
<evidence type="ECO:0000256" key="8">
    <source>
        <dbReference type="ARBA" id="ARBA00023136"/>
    </source>
</evidence>
<evidence type="ECO:0000256" key="6">
    <source>
        <dbReference type="ARBA" id="ARBA00022912"/>
    </source>
</evidence>
<dbReference type="PROSITE" id="PS50056">
    <property type="entry name" value="TYR_PHOSPHATASE_2"/>
    <property type="match status" value="1"/>
</dbReference>
<evidence type="ECO:0000313" key="15">
    <source>
        <dbReference type="EMBL" id="CAL4062105.1"/>
    </source>
</evidence>
<evidence type="ECO:0000256" key="4">
    <source>
        <dbReference type="ARBA" id="ARBA00022729"/>
    </source>
</evidence>
<dbReference type="PANTHER" id="PTHR46957:SF3">
    <property type="entry name" value="CYTOKINE RECEPTOR"/>
    <property type="match status" value="1"/>
</dbReference>
<feature type="transmembrane region" description="Helical" evidence="11">
    <location>
        <begin position="587"/>
        <end position="606"/>
    </location>
</feature>
<evidence type="ECO:0000256" key="10">
    <source>
        <dbReference type="ARBA" id="ARBA00051722"/>
    </source>
</evidence>
<keyword evidence="5" id="KW-0378">Hydrolase</keyword>
<dbReference type="Proteomes" id="UP001497623">
    <property type="component" value="Unassembled WGS sequence"/>
</dbReference>
<comment type="caution">
    <text evidence="15">The sequence shown here is derived from an EMBL/GenBank/DDBJ whole genome shotgun (WGS) entry which is preliminary data.</text>
</comment>
<dbReference type="PRINTS" id="PR00700">
    <property type="entry name" value="PRTYPHPHTASE"/>
</dbReference>
<keyword evidence="9" id="KW-0325">Glycoprotein</keyword>
<dbReference type="SUPFAM" id="SSF49265">
    <property type="entry name" value="Fibronectin type III"/>
    <property type="match status" value="3"/>
</dbReference>
<dbReference type="AlphaFoldDB" id="A0AAV2PR77"/>
<evidence type="ECO:0000259" key="13">
    <source>
        <dbReference type="PROSITE" id="PS50056"/>
    </source>
</evidence>
<evidence type="ECO:0000256" key="11">
    <source>
        <dbReference type="SAM" id="Phobius"/>
    </source>
</evidence>
<feature type="domain" description="Fibronectin type-III" evidence="14">
    <location>
        <begin position="292"/>
        <end position="385"/>
    </location>
</feature>
<dbReference type="InterPro" id="IPR000242">
    <property type="entry name" value="PTP_cat"/>
</dbReference>
<evidence type="ECO:0000256" key="1">
    <source>
        <dbReference type="ARBA" id="ARBA00004167"/>
    </source>
</evidence>
<dbReference type="Gene3D" id="3.90.190.10">
    <property type="entry name" value="Protein tyrosine phosphatase superfamily"/>
    <property type="match status" value="1"/>
</dbReference>
<evidence type="ECO:0000256" key="7">
    <source>
        <dbReference type="ARBA" id="ARBA00022989"/>
    </source>
</evidence>
<dbReference type="GO" id="GO:0016020">
    <property type="term" value="C:membrane"/>
    <property type="evidence" value="ECO:0007669"/>
    <property type="project" value="UniProtKB-SubCell"/>
</dbReference>
<gene>
    <name evidence="15" type="ORF">MNOR_LOCUS2404</name>
</gene>
<dbReference type="InterPro" id="IPR000387">
    <property type="entry name" value="Tyr_Pase_dom"/>
</dbReference>
<sequence>DPDAPLIQNVDGNDNAPRNLSVFWNMPVLQPCTWTLTGFTLAYQRAGDDTINIKQIGAFVSSYELSGLKSCSRYRVSVAATGDCRIGHADTKIGKTGSKAPGKPFVTVEGSSTTSIALSWIQTESDSCPITGYTVNWFAYDIADDGNAEVGTNTSYTIVGLICNTQYRSSVTAHTEDSKYSNSEEITKITYDQAPGQTTIDNISPDEENPTQLKVLWSDPSYSCTGRLGAYNLIWKAEGYNHPTDMTDVYDTYFTITGLIPCTTYTVSVSARSNSGIIGVAGSKSTTTHVDFPGRCTNLTQISFTPYSLEVMWNSPLKNPCSITNYTVCWADSSGVIQQEYNVTMTHHNITGLAACTNYAITVIAYTERGPGIPSDPITFITGVDALPVDLRLIHTSRSAIVTWNQSETECTMKYEVEHSGLTLWINNQTTDPGYIQEIDAPYNDTITVNLQDLLPYSKYNVCVIVDNGGTLSNTFISDEEVPSAPRDIEVEDDTISDDSLTVTWQFPEEENGLLGEYVIYWSLSSTDFSSDNVSGLSYNFTGHRNGNYSFIVAATNRMGISTPSETIYCLIDNSSDISGGCGGACIAGIVVGILLVALIALVFIYRKRIKNNIALLANIRTIMTKEKELGDEWIAEFRKHVQAMELDDCTAAFQRLHDKSQHKFTFAATKPFNKPKNRYETILPFDDTRVKLELKENGPKGSDYINANYIIFPDTSALKFIATQGPLENTINDFWRMIWENNVYDIVILCNLQENGESKCAQYWTDSGVKAKKYGEFNINYHSEEENTQFQFVTRYINITKNSYSRSVKQHHYTTWPDQGLPHKEDDILRFLAAVKANIKSHDNYIVVHDSAGVGRTGTFIGLWVFTNIMEARKLDESIDVHKIVLMMRECRPEMVQTKDQYLFLHKCLLKYLEHRNKHKAEDVSVERRTGRINLEYLNTYD</sequence>
<evidence type="ECO:0000256" key="3">
    <source>
        <dbReference type="ARBA" id="ARBA00022692"/>
    </source>
</evidence>
<dbReference type="SUPFAM" id="SSF52799">
    <property type="entry name" value="(Phosphotyrosine protein) phosphatases II"/>
    <property type="match status" value="1"/>
</dbReference>
<dbReference type="Pfam" id="PF00041">
    <property type="entry name" value="fn3"/>
    <property type="match status" value="4"/>
</dbReference>
<evidence type="ECO:0000256" key="9">
    <source>
        <dbReference type="ARBA" id="ARBA00023180"/>
    </source>
</evidence>
<dbReference type="CDD" id="cd00063">
    <property type="entry name" value="FN3"/>
    <property type="match status" value="5"/>
</dbReference>
<keyword evidence="4" id="KW-0732">Signal</keyword>
<feature type="domain" description="Tyrosine-protein phosphatase" evidence="12">
    <location>
        <begin position="650"/>
        <end position="913"/>
    </location>
</feature>
<dbReference type="InterPro" id="IPR036116">
    <property type="entry name" value="FN3_sf"/>
</dbReference>
<dbReference type="InterPro" id="IPR050713">
    <property type="entry name" value="RTP_Phos/Ushers"/>
</dbReference>
<evidence type="ECO:0000256" key="2">
    <source>
        <dbReference type="ARBA" id="ARBA00013064"/>
    </source>
</evidence>
<dbReference type="InterPro" id="IPR029021">
    <property type="entry name" value="Prot-tyrosine_phosphatase-like"/>
</dbReference>
<keyword evidence="3 11" id="KW-0812">Transmembrane</keyword>
<organism evidence="15 16">
    <name type="scientific">Meganyctiphanes norvegica</name>
    <name type="common">Northern krill</name>
    <name type="synonym">Thysanopoda norvegica</name>
    <dbReference type="NCBI Taxonomy" id="48144"/>
    <lineage>
        <taxon>Eukaryota</taxon>
        <taxon>Metazoa</taxon>
        <taxon>Ecdysozoa</taxon>
        <taxon>Arthropoda</taxon>
        <taxon>Crustacea</taxon>
        <taxon>Multicrustacea</taxon>
        <taxon>Malacostraca</taxon>
        <taxon>Eumalacostraca</taxon>
        <taxon>Eucarida</taxon>
        <taxon>Euphausiacea</taxon>
        <taxon>Euphausiidae</taxon>
        <taxon>Meganyctiphanes</taxon>
    </lineage>
</organism>
<evidence type="ECO:0000256" key="5">
    <source>
        <dbReference type="ARBA" id="ARBA00022801"/>
    </source>
</evidence>
<feature type="domain" description="Fibronectin type-III" evidence="14">
    <location>
        <begin position="100"/>
        <end position="193"/>
    </location>
</feature>
<dbReference type="CDD" id="cd00047">
    <property type="entry name" value="PTPc"/>
    <property type="match status" value="1"/>
</dbReference>
<comment type="subcellular location">
    <subcellularLocation>
        <location evidence="1">Membrane</location>
        <topology evidence="1">Single-pass membrane protein</topology>
    </subcellularLocation>
</comment>
<keyword evidence="6" id="KW-0904">Protein phosphatase</keyword>
<dbReference type="Gene3D" id="2.60.40.10">
    <property type="entry name" value="Immunoglobulins"/>
    <property type="match status" value="5"/>
</dbReference>
<name>A0AAV2PR77_MEGNR</name>
<dbReference type="SMART" id="SM00404">
    <property type="entry name" value="PTPc_motif"/>
    <property type="match status" value="1"/>
</dbReference>
<feature type="domain" description="Tyrosine specific protein phosphatases" evidence="13">
    <location>
        <begin position="827"/>
        <end position="904"/>
    </location>
</feature>
<dbReference type="PANTHER" id="PTHR46957">
    <property type="entry name" value="CYTOKINE RECEPTOR"/>
    <property type="match status" value="1"/>
</dbReference>
<dbReference type="InterPro" id="IPR003961">
    <property type="entry name" value="FN3_dom"/>
</dbReference>
<keyword evidence="16" id="KW-1185">Reference proteome</keyword>
<dbReference type="Pfam" id="PF00102">
    <property type="entry name" value="Y_phosphatase"/>
    <property type="match status" value="1"/>
</dbReference>
<feature type="domain" description="Fibronectin type-III" evidence="14">
    <location>
        <begin position="194"/>
        <end position="291"/>
    </location>
</feature>
<evidence type="ECO:0000313" key="16">
    <source>
        <dbReference type="Proteomes" id="UP001497623"/>
    </source>
</evidence>
<evidence type="ECO:0000259" key="12">
    <source>
        <dbReference type="PROSITE" id="PS50055"/>
    </source>
</evidence>
<evidence type="ECO:0000259" key="14">
    <source>
        <dbReference type="PROSITE" id="PS50853"/>
    </source>
</evidence>
<reference evidence="15 16" key="1">
    <citation type="submission" date="2024-05" db="EMBL/GenBank/DDBJ databases">
        <authorList>
            <person name="Wallberg A."/>
        </authorList>
    </citation>
    <scope>NUCLEOTIDE SEQUENCE [LARGE SCALE GENOMIC DNA]</scope>
</reference>
<dbReference type="InterPro" id="IPR013783">
    <property type="entry name" value="Ig-like_fold"/>
</dbReference>
<dbReference type="EC" id="3.1.3.48" evidence="2"/>
<accession>A0AAV2PR77</accession>
<dbReference type="InterPro" id="IPR003595">
    <property type="entry name" value="Tyr_Pase_cat"/>
</dbReference>
<keyword evidence="8 11" id="KW-0472">Membrane</keyword>
<dbReference type="FunFam" id="3.90.190.10:FF:000102">
    <property type="entry name" value="Receptor-type tyrosine-protein phosphatase"/>
    <property type="match status" value="1"/>
</dbReference>
<protein>
    <recommendedName>
        <fullName evidence="2">protein-tyrosine-phosphatase</fullName>
        <ecNumber evidence="2">3.1.3.48</ecNumber>
    </recommendedName>
</protein>